<evidence type="ECO:0000313" key="1">
    <source>
        <dbReference type="EMBL" id="CCF85395.1"/>
    </source>
</evidence>
<name>I4EL33_9BACT</name>
<protein>
    <submittedName>
        <fullName evidence="1">Uncharacterized protein</fullName>
    </submittedName>
</protein>
<reference evidence="1 2" key="1">
    <citation type="journal article" date="2012" name="ISME J.">
        <title>Nitrification expanded: discovery, physiology and genomics of a nitrite-oxidizing bacterium from the phylum Chloroflexi.</title>
        <authorList>
            <person name="Sorokin D.Y."/>
            <person name="Lucker S."/>
            <person name="Vejmelkova D."/>
            <person name="Kostrikina N.A."/>
            <person name="Kleerebezem R."/>
            <person name="Rijpstra W.I."/>
            <person name="Damste J.S."/>
            <person name="Le Paslier D."/>
            <person name="Muyzer G."/>
            <person name="Wagner M."/>
            <person name="van Loosdrecht M.C."/>
            <person name="Daims H."/>
        </authorList>
    </citation>
    <scope>NUCLEOTIDE SEQUENCE [LARGE SCALE GENOMIC DNA]</scope>
    <source>
        <strain evidence="2">none</strain>
    </source>
</reference>
<accession>I4EL33</accession>
<evidence type="ECO:0000313" key="2">
    <source>
        <dbReference type="Proteomes" id="UP000004221"/>
    </source>
</evidence>
<comment type="caution">
    <text evidence="1">The sequence shown here is derived from an EMBL/GenBank/DDBJ whole genome shotgun (WGS) entry which is preliminary data.</text>
</comment>
<gene>
    <name evidence="1" type="ORF">NITHO_4920006</name>
</gene>
<organism evidence="1 2">
    <name type="scientific">Nitrolancea hollandica Lb</name>
    <dbReference type="NCBI Taxonomy" id="1129897"/>
    <lineage>
        <taxon>Bacteria</taxon>
        <taxon>Pseudomonadati</taxon>
        <taxon>Thermomicrobiota</taxon>
        <taxon>Thermomicrobia</taxon>
        <taxon>Sphaerobacterales</taxon>
        <taxon>Sphaerobacterineae</taxon>
        <taxon>Sphaerobacteraceae</taxon>
        <taxon>Nitrolancea</taxon>
    </lineage>
</organism>
<sequence>MGMKPFTGPPVAIPIDQLREELKKNEGPWSEKLNGYFAGLLALSAQRDQPGLLKTILKSEGTLYLTPDGIWQVHEGSAARIHRYPTLDERKVS</sequence>
<dbReference type="AlphaFoldDB" id="I4EL33"/>
<keyword evidence="2" id="KW-1185">Reference proteome</keyword>
<dbReference type="Proteomes" id="UP000004221">
    <property type="component" value="Unassembled WGS sequence"/>
</dbReference>
<dbReference type="EMBL" id="CAGS01000437">
    <property type="protein sequence ID" value="CCF85395.1"/>
    <property type="molecule type" value="Genomic_DNA"/>
</dbReference>
<proteinExistence type="predicted"/>